<evidence type="ECO:0000313" key="3">
    <source>
        <dbReference type="EMBL" id="MFL9842418.1"/>
    </source>
</evidence>
<gene>
    <name evidence="3" type="ORF">ABS767_15720</name>
</gene>
<feature type="signal peptide" evidence="1">
    <location>
        <begin position="1"/>
        <end position="15"/>
    </location>
</feature>
<comment type="caution">
    <text evidence="3">The sequence shown here is derived from an EMBL/GenBank/DDBJ whole genome shotgun (WGS) entry which is preliminary data.</text>
</comment>
<keyword evidence="1" id="KW-0732">Signal</keyword>
<dbReference type="SUPFAM" id="SSF53187">
    <property type="entry name" value="Zn-dependent exopeptidases"/>
    <property type="match status" value="1"/>
</dbReference>
<evidence type="ECO:0000259" key="2">
    <source>
        <dbReference type="Pfam" id="PF04389"/>
    </source>
</evidence>
<dbReference type="InterPro" id="IPR007484">
    <property type="entry name" value="Peptidase_M28"/>
</dbReference>
<name>A0ABW8YTQ6_9SPHN</name>
<feature type="chain" id="PRO_5045381261" evidence="1">
    <location>
        <begin position="16"/>
        <end position="494"/>
    </location>
</feature>
<keyword evidence="4" id="KW-1185">Reference proteome</keyword>
<organism evidence="3 4">
    <name type="scientific">Sphingomonas plantiphila</name>
    <dbReference type="NCBI Taxonomy" id="3163295"/>
    <lineage>
        <taxon>Bacteria</taxon>
        <taxon>Pseudomonadati</taxon>
        <taxon>Pseudomonadota</taxon>
        <taxon>Alphaproteobacteria</taxon>
        <taxon>Sphingomonadales</taxon>
        <taxon>Sphingomonadaceae</taxon>
        <taxon>Sphingomonas</taxon>
    </lineage>
</organism>
<dbReference type="EMBL" id="JBELQC010000003">
    <property type="protein sequence ID" value="MFL9842418.1"/>
    <property type="molecule type" value="Genomic_DNA"/>
</dbReference>
<proteinExistence type="predicted"/>
<dbReference type="Proteomes" id="UP001629244">
    <property type="component" value="Unassembled WGS sequence"/>
</dbReference>
<accession>A0ABW8YTQ6</accession>
<feature type="domain" description="Peptidase M28" evidence="2">
    <location>
        <begin position="254"/>
        <end position="467"/>
    </location>
</feature>
<dbReference type="PANTHER" id="PTHR12147">
    <property type="entry name" value="METALLOPEPTIDASE M28 FAMILY MEMBER"/>
    <property type="match status" value="1"/>
</dbReference>
<dbReference type="PANTHER" id="PTHR12147:SF26">
    <property type="entry name" value="PEPTIDASE M28 DOMAIN-CONTAINING PROTEIN"/>
    <property type="match status" value="1"/>
</dbReference>
<dbReference type="Gene3D" id="3.40.630.10">
    <property type="entry name" value="Zn peptidases"/>
    <property type="match status" value="1"/>
</dbReference>
<protein>
    <submittedName>
        <fullName evidence="3">M28 family peptidase</fullName>
    </submittedName>
</protein>
<reference evidence="3 4" key="1">
    <citation type="submission" date="2024-06" db="EMBL/GenBank/DDBJ databases">
        <authorList>
            <person name="Kaempfer P."/>
            <person name="Viver T."/>
        </authorList>
    </citation>
    <scope>NUCLEOTIDE SEQUENCE [LARGE SCALE GENOMIC DNA]</scope>
    <source>
        <strain evidence="3 4">ST-64</strain>
    </source>
</reference>
<dbReference type="RefSeq" id="WP_408080062.1">
    <property type="nucleotide sequence ID" value="NZ_JBELQC010000003.1"/>
</dbReference>
<dbReference type="Pfam" id="PF04389">
    <property type="entry name" value="Peptidase_M28"/>
    <property type="match status" value="1"/>
</dbReference>
<dbReference type="InterPro" id="IPR045175">
    <property type="entry name" value="M28_fam"/>
</dbReference>
<evidence type="ECO:0000256" key="1">
    <source>
        <dbReference type="SAM" id="SignalP"/>
    </source>
</evidence>
<evidence type="ECO:0000313" key="4">
    <source>
        <dbReference type="Proteomes" id="UP001629244"/>
    </source>
</evidence>
<sequence length="494" mass="52907">MLALIALTLAQSAPAATDADTRAWWALTAELSNDSMEGRDAGSPGYDRAAQLVADRLAKAGVKPLGKDGSWFQPIALERTDIARADIRAGGTRLRFLHDITASPTGVPAQLAGKLAYRGYCGADTLGDVRGKVVICHNTRRAGLPSADDREKALTAAGAAAMLAIADPGFTVEPPRWPFAYARSVRIAGTPVAPVGLPVLTINADALGKLVGKGRDAARLIAGGSSGAPLPAFDIGTDFTARFTLAHSKLTSSNVIGILPGTDPALADQAIVLTAHLDGYGHGTPVDGDGLYNGTLDDAAYVALIVRLAERRAGQGFRRPIVFALVTGEEKGLLGSKYFVANPPIPLSRIAGNINLDQLRPIFPLDLLTVHALDDTTLGDDARAVATSMGIAVQNDPEPERRLLMRTDHWNFLKAGIPAVNFVFGYRPGTKSEEIYRQWYRTGYHKPQDDLKQPMDWQAAADFNRFFYTLTQRVADQDAPPRWKPGSTLRPKSD</sequence>